<reference evidence="11" key="2">
    <citation type="submission" date="2014-03" db="EMBL/GenBank/DDBJ databases">
        <title>The whipworm genome and dual-species transcriptomics of an intimate host-pathogen interaction.</title>
        <authorList>
            <person name="Foth B.J."/>
            <person name="Tsai I.J."/>
            <person name="Reid A.J."/>
            <person name="Bancroft A.J."/>
            <person name="Nichol S."/>
            <person name="Tracey A."/>
            <person name="Holroyd N."/>
            <person name="Cotton J.A."/>
            <person name="Stanley E.J."/>
            <person name="Zarowiecki M."/>
            <person name="Liu J.Z."/>
            <person name="Huckvale T."/>
            <person name="Cooper P.J."/>
            <person name="Grencis R.K."/>
            <person name="Berriman M."/>
        </authorList>
    </citation>
    <scope>NUCLEOTIDE SEQUENCE [LARGE SCALE GENOMIC DNA]</scope>
</reference>
<comment type="catalytic activity">
    <reaction evidence="8">
        <text>N-terminal L-seryl-L-prolyl-L-lysyl-[protein] + 3 S-adenosyl-L-methionine = N-terminal N,N,N-trimethyl-L-seryl-L-prolyl-L-lysyl-[protein] + 3 S-adenosyl-L-homocysteine + 3 H(+)</text>
        <dbReference type="Rhea" id="RHEA:54724"/>
        <dbReference type="Rhea" id="RHEA-COMP:13789"/>
        <dbReference type="Rhea" id="RHEA-COMP:13973"/>
        <dbReference type="ChEBI" id="CHEBI:15378"/>
        <dbReference type="ChEBI" id="CHEBI:57856"/>
        <dbReference type="ChEBI" id="CHEBI:59789"/>
        <dbReference type="ChEBI" id="CHEBI:138061"/>
        <dbReference type="ChEBI" id="CHEBI:138317"/>
        <dbReference type="EC" id="2.1.1.244"/>
    </reaction>
</comment>
<dbReference type="GO" id="GO:0032259">
    <property type="term" value="P:methylation"/>
    <property type="evidence" value="ECO:0007669"/>
    <property type="project" value="UniProtKB-KW"/>
</dbReference>
<keyword evidence="12" id="KW-1185">Reference proteome</keyword>
<dbReference type="GO" id="GO:0071885">
    <property type="term" value="F:N-terminal protein N-methyltransferase activity"/>
    <property type="evidence" value="ECO:0007669"/>
    <property type="project" value="UniProtKB-EC"/>
</dbReference>
<dbReference type="OrthoDB" id="1298661at2759"/>
<keyword evidence="4" id="KW-0949">S-adenosyl-L-methionine</keyword>
<dbReference type="InterPro" id="IPR029063">
    <property type="entry name" value="SAM-dependent_MTases_sf"/>
</dbReference>
<evidence type="ECO:0000256" key="8">
    <source>
        <dbReference type="ARBA" id="ARBA00047306"/>
    </source>
</evidence>
<evidence type="ECO:0000313" key="11">
    <source>
        <dbReference type="EMBL" id="CDW53669.1"/>
    </source>
</evidence>
<keyword evidence="2 11" id="KW-0489">Methyltransferase</keyword>
<dbReference type="EC" id="2.1.1.244" evidence="5"/>
<comment type="similarity">
    <text evidence="1">Belongs to the methyltransferase superfamily. NTM1 family.</text>
</comment>
<evidence type="ECO:0000313" key="12">
    <source>
        <dbReference type="Proteomes" id="UP000030665"/>
    </source>
</evidence>
<dbReference type="AlphaFoldDB" id="A0A077Z152"/>
<dbReference type="Gene3D" id="3.40.50.150">
    <property type="entry name" value="Vaccinia Virus protein VP39"/>
    <property type="match status" value="1"/>
</dbReference>
<evidence type="ECO:0000256" key="1">
    <source>
        <dbReference type="ARBA" id="ARBA00009059"/>
    </source>
</evidence>
<dbReference type="PANTHER" id="PTHR12753">
    <property type="entry name" value="AD-003 - RELATED"/>
    <property type="match status" value="1"/>
</dbReference>
<dbReference type="SUPFAM" id="SSF53335">
    <property type="entry name" value="S-adenosyl-L-methionine-dependent methyltransferases"/>
    <property type="match status" value="1"/>
</dbReference>
<comment type="catalytic activity">
    <reaction evidence="10">
        <text>N-terminal L-alanyl-L-prolyl-L-lysyl-[protein] + 3 S-adenosyl-L-methionine = N-terminal N,N,N-trimethyl-L-alanyl-L-prolyl-L-lysyl-[protein] + 3 S-adenosyl-L-homocysteine + 3 H(+)</text>
        <dbReference type="Rhea" id="RHEA:54712"/>
        <dbReference type="Rhea" id="RHEA-COMP:13785"/>
        <dbReference type="Rhea" id="RHEA-COMP:13971"/>
        <dbReference type="ChEBI" id="CHEBI:15378"/>
        <dbReference type="ChEBI" id="CHEBI:57856"/>
        <dbReference type="ChEBI" id="CHEBI:59789"/>
        <dbReference type="ChEBI" id="CHEBI:138057"/>
        <dbReference type="ChEBI" id="CHEBI:138315"/>
        <dbReference type="EC" id="2.1.1.244"/>
    </reaction>
</comment>
<dbReference type="InterPro" id="IPR004323">
    <property type="entry name" value="Ion_tolerance_CutA"/>
</dbReference>
<comment type="catalytic activity">
    <reaction evidence="9">
        <text>N-terminal L-prolyl-L-prolyl-L-lysyl-[protein] + 2 S-adenosyl-L-methionine = N-terminal N,N-dimethyl-L-prolyl-L-prolyl-L-lysyl-[protein] + 2 S-adenosyl-L-homocysteine + 2 H(+)</text>
        <dbReference type="Rhea" id="RHEA:54736"/>
        <dbReference type="Rhea" id="RHEA-COMP:13787"/>
        <dbReference type="Rhea" id="RHEA-COMP:13974"/>
        <dbReference type="ChEBI" id="CHEBI:15378"/>
        <dbReference type="ChEBI" id="CHEBI:57856"/>
        <dbReference type="ChEBI" id="CHEBI:59789"/>
        <dbReference type="ChEBI" id="CHEBI:138059"/>
        <dbReference type="ChEBI" id="CHEBI:138318"/>
        <dbReference type="EC" id="2.1.1.244"/>
    </reaction>
</comment>
<dbReference type="CDD" id="cd02440">
    <property type="entry name" value="AdoMet_MTases"/>
    <property type="match status" value="1"/>
</dbReference>
<dbReference type="GO" id="GO:0005737">
    <property type="term" value="C:cytoplasm"/>
    <property type="evidence" value="ECO:0007669"/>
    <property type="project" value="TreeGrafter"/>
</dbReference>
<dbReference type="Proteomes" id="UP000030665">
    <property type="component" value="Unassembled WGS sequence"/>
</dbReference>
<accession>A0A077Z152</accession>
<protein>
    <recommendedName>
        <fullName evidence="6">Alpha N-terminal protein methyltransferase 1</fullName>
        <ecNumber evidence="5">2.1.1.244</ecNumber>
    </recommendedName>
    <alternativeName>
        <fullName evidence="7">X-Pro-Lys N-terminal protein methyltransferase 1</fullName>
    </alternativeName>
</protein>
<evidence type="ECO:0000256" key="4">
    <source>
        <dbReference type="ARBA" id="ARBA00022691"/>
    </source>
</evidence>
<evidence type="ECO:0000256" key="5">
    <source>
        <dbReference type="ARBA" id="ARBA00039112"/>
    </source>
</evidence>
<evidence type="ECO:0000256" key="9">
    <source>
        <dbReference type="ARBA" id="ARBA00047885"/>
    </source>
</evidence>
<evidence type="ECO:0000256" key="10">
    <source>
        <dbReference type="ARBA" id="ARBA00048167"/>
    </source>
</evidence>
<dbReference type="EMBL" id="HG805862">
    <property type="protein sequence ID" value="CDW53669.1"/>
    <property type="molecule type" value="Genomic_DNA"/>
</dbReference>
<dbReference type="Pfam" id="PF05891">
    <property type="entry name" value="Methyltransf_PK"/>
    <property type="match status" value="1"/>
</dbReference>
<name>A0A077Z152_TRITR</name>
<evidence type="ECO:0000256" key="2">
    <source>
        <dbReference type="ARBA" id="ARBA00022603"/>
    </source>
</evidence>
<dbReference type="Pfam" id="PF03091">
    <property type="entry name" value="CutA1"/>
    <property type="match status" value="1"/>
</dbReference>
<dbReference type="GO" id="GO:0010038">
    <property type="term" value="P:response to metal ion"/>
    <property type="evidence" value="ECO:0007669"/>
    <property type="project" value="InterPro"/>
</dbReference>
<reference evidence="11" key="1">
    <citation type="submission" date="2014-01" db="EMBL/GenBank/DDBJ databases">
        <authorList>
            <person name="Aslett M."/>
        </authorList>
    </citation>
    <scope>NUCLEOTIDE SEQUENCE</scope>
</reference>
<organism evidence="11 12">
    <name type="scientific">Trichuris trichiura</name>
    <name type="common">Whipworm</name>
    <name type="synonym">Trichocephalus trichiurus</name>
    <dbReference type="NCBI Taxonomy" id="36087"/>
    <lineage>
        <taxon>Eukaryota</taxon>
        <taxon>Metazoa</taxon>
        <taxon>Ecdysozoa</taxon>
        <taxon>Nematoda</taxon>
        <taxon>Enoplea</taxon>
        <taxon>Dorylaimia</taxon>
        <taxon>Trichinellida</taxon>
        <taxon>Trichuridae</taxon>
        <taxon>Trichuris</taxon>
    </lineage>
</organism>
<dbReference type="PANTHER" id="PTHR12753:SF0">
    <property type="entry name" value="ALPHA N-TERMINAL PROTEIN METHYLTRANSFERASE 1"/>
    <property type="match status" value="1"/>
</dbReference>
<gene>
    <name evidence="11" type="ORF">TTRE_0000193401</name>
</gene>
<sequence length="605" mass="68617">MDGSLNLAKGVFSVAYVTVPNEEVGKKLARSLVEKKLAACVNIIPGLKSIYEWKGVIVEDSELLLMIKTRTSRIEELSAYVRANHPYSVAEVITLPYFGPMDDADSEYKAAEEYWKAIQPNVKGMLGGLDKLSGIDITGSRQFLDKVVAKLNLRKRYALDCGCGIGRVTKAVLSRMFAQIDMVDVTKEFLDASANYMGFRVNAKVVEKFCCGLQHFIPPANRYDLIWIQWVSGQLTDNDLKQFLLRCKSGLSSNGGAIVLKDNVSPTEKPIFDELDHSVTRSRDYLLRLFAEVELTVKFEEKQKKFPKDLFESCSAPVHTAKESLCGYEWYVECRKSEQQNERELLLLAAPCADCDAFELLVDYEMTVTLDNVRTKLVVDCEIINSRYISEEDCWPVLRVSEPCRTPEETKDCSLSVHIVVRELLTVRRDDLTVETDQDNFMFLAATKVFYVNLRYLASLGSIKFNDLLERSKRGLRRIVVLSASPEELDVFLSALCRYGRPVITRKNWLTVLSLALEFGVDSLVRLCETFLINAKGVHVVRKLEYSLEYKLPYLMSTAARQIQQDELSALELLHQYLESNSEELSQVDPAVLKAFGVYDDYVLL</sequence>
<dbReference type="STRING" id="36087.A0A077Z152"/>
<evidence type="ECO:0000256" key="7">
    <source>
        <dbReference type="ARBA" id="ARBA00043129"/>
    </source>
</evidence>
<proteinExistence type="inferred from homology"/>
<evidence type="ECO:0000256" key="3">
    <source>
        <dbReference type="ARBA" id="ARBA00022679"/>
    </source>
</evidence>
<dbReference type="FunFam" id="3.40.50.150:FF:000025">
    <property type="entry name" value="N-terminal Xaa-Pro-Lys N-methyltransferase 1"/>
    <property type="match status" value="1"/>
</dbReference>
<dbReference type="SUPFAM" id="SSF54913">
    <property type="entry name" value="GlnB-like"/>
    <property type="match status" value="1"/>
</dbReference>
<dbReference type="InterPro" id="IPR011322">
    <property type="entry name" value="N-reg_PII-like_a/b"/>
</dbReference>
<keyword evidence="3 11" id="KW-0808">Transferase</keyword>
<dbReference type="InterPro" id="IPR008576">
    <property type="entry name" value="MeTrfase_NTM1"/>
</dbReference>
<evidence type="ECO:0000256" key="6">
    <source>
        <dbReference type="ARBA" id="ARBA00039449"/>
    </source>
</evidence>